<reference evidence="2" key="1">
    <citation type="submission" date="2017-04" db="EMBL/GenBank/DDBJ databases">
        <title>Function of individual gut microbiota members based on whole genome sequencing of pure cultures obtained from chicken caecum.</title>
        <authorList>
            <person name="Medvecky M."/>
            <person name="Cejkova D."/>
            <person name="Polansky O."/>
            <person name="Karasova D."/>
            <person name="Kubasova T."/>
            <person name="Cizek A."/>
            <person name="Rychlik I."/>
        </authorList>
    </citation>
    <scope>NUCLEOTIDE SEQUENCE [LARGE SCALE GENOMIC DNA]</scope>
    <source>
        <strain evidence="2">An179</strain>
    </source>
</reference>
<accession>A0A1Y4LE80</accession>
<evidence type="ECO:0000313" key="2">
    <source>
        <dbReference type="Proteomes" id="UP000195326"/>
    </source>
</evidence>
<comment type="caution">
    <text evidence="1">The sequence shown here is derived from an EMBL/GenBank/DDBJ whole genome shotgun (WGS) entry which is preliminary data.</text>
</comment>
<name>A0A1Y4LE80_9FIRM</name>
<proteinExistence type="predicted"/>
<dbReference type="EMBL" id="NFKL01000033">
    <property type="protein sequence ID" value="OUP55017.1"/>
    <property type="molecule type" value="Genomic_DNA"/>
</dbReference>
<dbReference type="AlphaFoldDB" id="A0A1Y4LE80"/>
<evidence type="ECO:0000313" key="1">
    <source>
        <dbReference type="EMBL" id="OUP55017.1"/>
    </source>
</evidence>
<organism evidence="1 2">
    <name type="scientific">Butyricicoccus pullicaecorum</name>
    <dbReference type="NCBI Taxonomy" id="501571"/>
    <lineage>
        <taxon>Bacteria</taxon>
        <taxon>Bacillati</taxon>
        <taxon>Bacillota</taxon>
        <taxon>Clostridia</taxon>
        <taxon>Eubacteriales</taxon>
        <taxon>Butyricicoccaceae</taxon>
        <taxon>Butyricicoccus</taxon>
    </lineage>
</organism>
<protein>
    <submittedName>
        <fullName evidence="1">Uncharacterized protein</fullName>
    </submittedName>
</protein>
<sequence>MYELLRNPGGNAIYSGLVIQDTTLDGKNLMFNADLTKDCATSEGSVGVREGNEAVWRSAPGIPGKAFEIRVSEDHIKWIEDGLFCLEGPMIKPGLHWYLPARDDGTYYVSHMFELSGEFQGVKARGFVAFDQVYMAEGGCL</sequence>
<dbReference type="Proteomes" id="UP000195326">
    <property type="component" value="Unassembled WGS sequence"/>
</dbReference>
<gene>
    <name evidence="1" type="ORF">B5F15_15630</name>
</gene>
<dbReference type="RefSeq" id="WP_087415971.1">
    <property type="nucleotide sequence ID" value="NZ_NFKL01000033.1"/>
</dbReference>